<gene>
    <name evidence="2" type="ORF">BDY17DRAFT_324667</name>
</gene>
<name>A0A6A6PQJ7_9PEZI</name>
<feature type="compositionally biased region" description="Polar residues" evidence="1">
    <location>
        <begin position="1"/>
        <end position="10"/>
    </location>
</feature>
<feature type="compositionally biased region" description="Basic and acidic residues" evidence="1">
    <location>
        <begin position="54"/>
        <end position="72"/>
    </location>
</feature>
<evidence type="ECO:0000313" key="2">
    <source>
        <dbReference type="EMBL" id="KAF2482380.1"/>
    </source>
</evidence>
<sequence length="104" mass="10429">MSSAVAKSSNEVAEPAQQQQAVTETKEASASANASAGINLNIFGAIAGAFSGKSQKETAADGSSTEHREGRAKVKGAGEGNMNALAAGGAEQNARHSKTAIQQQ</sequence>
<dbReference type="Proteomes" id="UP000799767">
    <property type="component" value="Unassembled WGS sequence"/>
</dbReference>
<evidence type="ECO:0000256" key="1">
    <source>
        <dbReference type="SAM" id="MobiDB-lite"/>
    </source>
</evidence>
<reference evidence="2" key="1">
    <citation type="journal article" date="2020" name="Stud. Mycol.">
        <title>101 Dothideomycetes genomes: a test case for predicting lifestyles and emergence of pathogens.</title>
        <authorList>
            <person name="Haridas S."/>
            <person name="Albert R."/>
            <person name="Binder M."/>
            <person name="Bloem J."/>
            <person name="Labutti K."/>
            <person name="Salamov A."/>
            <person name="Andreopoulos B."/>
            <person name="Baker S."/>
            <person name="Barry K."/>
            <person name="Bills G."/>
            <person name="Bluhm B."/>
            <person name="Cannon C."/>
            <person name="Castanera R."/>
            <person name="Culley D."/>
            <person name="Daum C."/>
            <person name="Ezra D."/>
            <person name="Gonzalez J."/>
            <person name="Henrissat B."/>
            <person name="Kuo A."/>
            <person name="Liang C."/>
            <person name="Lipzen A."/>
            <person name="Lutzoni F."/>
            <person name="Magnuson J."/>
            <person name="Mondo S."/>
            <person name="Nolan M."/>
            <person name="Ohm R."/>
            <person name="Pangilinan J."/>
            <person name="Park H.-J."/>
            <person name="Ramirez L."/>
            <person name="Alfaro M."/>
            <person name="Sun H."/>
            <person name="Tritt A."/>
            <person name="Yoshinaga Y."/>
            <person name="Zwiers L.-H."/>
            <person name="Turgeon B."/>
            <person name="Goodwin S."/>
            <person name="Spatafora J."/>
            <person name="Crous P."/>
            <person name="Grigoriev I."/>
        </authorList>
    </citation>
    <scope>NUCLEOTIDE SEQUENCE</scope>
    <source>
        <strain evidence="2">CBS 113389</strain>
    </source>
</reference>
<feature type="compositionally biased region" description="Low complexity" evidence="1">
    <location>
        <begin position="11"/>
        <end position="31"/>
    </location>
</feature>
<dbReference type="GeneID" id="54478244"/>
<evidence type="ECO:0000313" key="3">
    <source>
        <dbReference type="Proteomes" id="UP000799767"/>
    </source>
</evidence>
<dbReference type="RefSeq" id="XP_033588950.1">
    <property type="nucleotide sequence ID" value="XM_033737242.1"/>
</dbReference>
<organism evidence="2 3">
    <name type="scientific">Neohortaea acidophila</name>
    <dbReference type="NCBI Taxonomy" id="245834"/>
    <lineage>
        <taxon>Eukaryota</taxon>
        <taxon>Fungi</taxon>
        <taxon>Dikarya</taxon>
        <taxon>Ascomycota</taxon>
        <taxon>Pezizomycotina</taxon>
        <taxon>Dothideomycetes</taxon>
        <taxon>Dothideomycetidae</taxon>
        <taxon>Mycosphaerellales</taxon>
        <taxon>Teratosphaeriaceae</taxon>
        <taxon>Neohortaea</taxon>
    </lineage>
</organism>
<evidence type="ECO:0008006" key="4">
    <source>
        <dbReference type="Google" id="ProtNLM"/>
    </source>
</evidence>
<feature type="region of interest" description="Disordered" evidence="1">
    <location>
        <begin position="1"/>
        <end position="31"/>
    </location>
</feature>
<accession>A0A6A6PQJ7</accession>
<keyword evidence="3" id="KW-1185">Reference proteome</keyword>
<dbReference type="OrthoDB" id="3797485at2759"/>
<proteinExistence type="predicted"/>
<dbReference type="AlphaFoldDB" id="A0A6A6PQJ7"/>
<feature type="region of interest" description="Disordered" evidence="1">
    <location>
        <begin position="51"/>
        <end position="104"/>
    </location>
</feature>
<protein>
    <recommendedName>
        <fullName evidence="4">SMP domain-containing protein</fullName>
    </recommendedName>
</protein>
<dbReference type="EMBL" id="MU001636">
    <property type="protein sequence ID" value="KAF2482380.1"/>
    <property type="molecule type" value="Genomic_DNA"/>
</dbReference>